<gene>
    <name evidence="1" type="ORF">F2Q70_00020022</name>
</gene>
<proteinExistence type="predicted"/>
<dbReference type="EMBL" id="QGKY02001925">
    <property type="protein sequence ID" value="KAF2546082.1"/>
    <property type="molecule type" value="Genomic_DNA"/>
</dbReference>
<dbReference type="AlphaFoldDB" id="A0A8S9GQC0"/>
<protein>
    <submittedName>
        <fullName evidence="1">Uncharacterized protein</fullName>
    </submittedName>
</protein>
<accession>A0A8S9GQC0</accession>
<reference evidence="1" key="1">
    <citation type="submission" date="2019-12" db="EMBL/GenBank/DDBJ databases">
        <title>Genome sequencing and annotation of Brassica cretica.</title>
        <authorList>
            <person name="Studholme D.J."/>
            <person name="Sarris P.F."/>
        </authorList>
    </citation>
    <scope>NUCLEOTIDE SEQUENCE</scope>
    <source>
        <strain evidence="1">PFS-102/07</strain>
        <tissue evidence="1">Leaf</tissue>
    </source>
</reference>
<organism evidence="1">
    <name type="scientific">Brassica cretica</name>
    <name type="common">Mustard</name>
    <dbReference type="NCBI Taxonomy" id="69181"/>
    <lineage>
        <taxon>Eukaryota</taxon>
        <taxon>Viridiplantae</taxon>
        <taxon>Streptophyta</taxon>
        <taxon>Embryophyta</taxon>
        <taxon>Tracheophyta</taxon>
        <taxon>Spermatophyta</taxon>
        <taxon>Magnoliopsida</taxon>
        <taxon>eudicotyledons</taxon>
        <taxon>Gunneridae</taxon>
        <taxon>Pentapetalae</taxon>
        <taxon>rosids</taxon>
        <taxon>malvids</taxon>
        <taxon>Brassicales</taxon>
        <taxon>Brassicaceae</taxon>
        <taxon>Brassiceae</taxon>
        <taxon>Brassica</taxon>
    </lineage>
</organism>
<name>A0A8S9GQC0_BRACR</name>
<comment type="caution">
    <text evidence="1">The sequence shown here is derived from an EMBL/GenBank/DDBJ whole genome shotgun (WGS) entry which is preliminary data.</text>
</comment>
<sequence length="65" mass="7588">MSAFLFWKSCSLHSSSIHKAWEGFTKASDAEQQIWAAVDPYAKNECCFRMNVVWLNATWRDNMKL</sequence>
<evidence type="ECO:0000313" key="1">
    <source>
        <dbReference type="EMBL" id="KAF2546082.1"/>
    </source>
</evidence>